<protein>
    <submittedName>
        <fullName evidence="1">Uncharacterized protein</fullName>
    </submittedName>
</protein>
<dbReference type="Proteomes" id="UP001152561">
    <property type="component" value="Unassembled WGS sequence"/>
</dbReference>
<proteinExistence type="predicted"/>
<dbReference type="EMBL" id="JAJAGQ010000006">
    <property type="protein sequence ID" value="KAJ8561281.1"/>
    <property type="molecule type" value="Genomic_DNA"/>
</dbReference>
<dbReference type="AlphaFoldDB" id="A0A9Q1MJF3"/>
<sequence length="106" mass="11710">MVNFGFGVCSVPEAPTLPMFCSYQYITFSRSCTPISDLNQGKSFMPHPMCSDLVHMNLEVCMAFMEGVRIDNLSTVDLDLGKLDGMMLAPTQITAGTHIRELKNSL</sequence>
<reference evidence="2" key="1">
    <citation type="journal article" date="2023" name="Proc. Natl. Acad. Sci. U.S.A.">
        <title>Genomic and structural basis for evolution of tropane alkaloid biosynthesis.</title>
        <authorList>
            <person name="Wanga Y.-J."/>
            <person name="Taina T."/>
            <person name="Yua J.-Y."/>
            <person name="Lia J."/>
            <person name="Xua B."/>
            <person name="Chenc J."/>
            <person name="D'Auriad J.C."/>
            <person name="Huanga J.-P."/>
            <person name="Huanga S.-X."/>
        </authorList>
    </citation>
    <scope>NUCLEOTIDE SEQUENCE [LARGE SCALE GENOMIC DNA]</scope>
    <source>
        <strain evidence="2">cv. KIB-2019</strain>
    </source>
</reference>
<name>A0A9Q1MJF3_9SOLA</name>
<evidence type="ECO:0000313" key="1">
    <source>
        <dbReference type="EMBL" id="KAJ8561281.1"/>
    </source>
</evidence>
<evidence type="ECO:0000313" key="2">
    <source>
        <dbReference type="Proteomes" id="UP001152561"/>
    </source>
</evidence>
<comment type="caution">
    <text evidence="1">The sequence shown here is derived from an EMBL/GenBank/DDBJ whole genome shotgun (WGS) entry which is preliminary data.</text>
</comment>
<organism evidence="1 2">
    <name type="scientific">Anisodus acutangulus</name>
    <dbReference type="NCBI Taxonomy" id="402998"/>
    <lineage>
        <taxon>Eukaryota</taxon>
        <taxon>Viridiplantae</taxon>
        <taxon>Streptophyta</taxon>
        <taxon>Embryophyta</taxon>
        <taxon>Tracheophyta</taxon>
        <taxon>Spermatophyta</taxon>
        <taxon>Magnoliopsida</taxon>
        <taxon>eudicotyledons</taxon>
        <taxon>Gunneridae</taxon>
        <taxon>Pentapetalae</taxon>
        <taxon>asterids</taxon>
        <taxon>lamiids</taxon>
        <taxon>Solanales</taxon>
        <taxon>Solanaceae</taxon>
        <taxon>Solanoideae</taxon>
        <taxon>Hyoscyameae</taxon>
        <taxon>Anisodus</taxon>
    </lineage>
</organism>
<gene>
    <name evidence="1" type="ORF">K7X08_027471</name>
</gene>
<accession>A0A9Q1MJF3</accession>
<keyword evidence="2" id="KW-1185">Reference proteome</keyword>